<dbReference type="AlphaFoldDB" id="E4KP52"/>
<protein>
    <recommendedName>
        <fullName evidence="8 9">Small ribosomal subunit protein uS4</fullName>
    </recommendedName>
</protein>
<evidence type="ECO:0000256" key="4">
    <source>
        <dbReference type="ARBA" id="ARBA00022884"/>
    </source>
</evidence>
<dbReference type="SUPFAM" id="SSF55174">
    <property type="entry name" value="Alpha-L RNA-binding motif"/>
    <property type="match status" value="1"/>
</dbReference>
<proteinExistence type="inferred from homology"/>
<evidence type="ECO:0000256" key="3">
    <source>
        <dbReference type="ARBA" id="ARBA00022730"/>
    </source>
</evidence>
<dbReference type="FunFam" id="3.10.290.10:FF:000001">
    <property type="entry name" value="30S ribosomal protein S4"/>
    <property type="match status" value="1"/>
</dbReference>
<keyword evidence="14" id="KW-1185">Reference proteome</keyword>
<dbReference type="InterPro" id="IPR036986">
    <property type="entry name" value="S4_RNA-bd_sf"/>
</dbReference>
<organism evidence="13 14">
    <name type="scientific">Eremococcus coleocola ACS-139-V-Col8</name>
    <dbReference type="NCBI Taxonomy" id="908337"/>
    <lineage>
        <taxon>Bacteria</taxon>
        <taxon>Bacillati</taxon>
        <taxon>Bacillota</taxon>
        <taxon>Bacilli</taxon>
        <taxon>Lactobacillales</taxon>
        <taxon>Aerococcaceae</taxon>
        <taxon>Eremococcus</taxon>
    </lineage>
</organism>
<evidence type="ECO:0000313" key="13">
    <source>
        <dbReference type="EMBL" id="EFR31210.1"/>
    </source>
</evidence>
<evidence type="ECO:0000259" key="11">
    <source>
        <dbReference type="SMART" id="SM00363"/>
    </source>
</evidence>
<dbReference type="NCBIfam" id="TIGR01017">
    <property type="entry name" value="rpsD_bact"/>
    <property type="match status" value="1"/>
</dbReference>
<dbReference type="eggNOG" id="COG0522">
    <property type="taxonomic scope" value="Bacteria"/>
</dbReference>
<dbReference type="GO" id="GO:0042274">
    <property type="term" value="P:ribosomal small subunit biogenesis"/>
    <property type="evidence" value="ECO:0007669"/>
    <property type="project" value="TreeGrafter"/>
</dbReference>
<dbReference type="Gene3D" id="3.10.290.10">
    <property type="entry name" value="RNA-binding S4 domain"/>
    <property type="match status" value="1"/>
</dbReference>
<keyword evidence="3 9" id="KW-0699">rRNA-binding</keyword>
<reference evidence="13 14" key="1">
    <citation type="submission" date="2010-10" db="EMBL/GenBank/DDBJ databases">
        <authorList>
            <person name="Durkin A.S."/>
            <person name="Madupu R."/>
            <person name="Torralba M."/>
            <person name="Gillis M."/>
            <person name="Methe B."/>
            <person name="Sutton G."/>
            <person name="Nelson K.E."/>
        </authorList>
    </citation>
    <scope>NUCLEOTIDE SEQUENCE [LARGE SCALE GENOMIC DNA]</scope>
    <source>
        <strain evidence="13 14">ACS-139-V-Col8</strain>
    </source>
</reference>
<comment type="function">
    <text evidence="1 9">One of the primary rRNA binding proteins, it binds directly to 16S rRNA where it nucleates assembly of the body of the 30S subunit.</text>
</comment>
<dbReference type="GO" id="GO:0015935">
    <property type="term" value="C:small ribosomal subunit"/>
    <property type="evidence" value="ECO:0007669"/>
    <property type="project" value="InterPro"/>
</dbReference>
<evidence type="ECO:0000256" key="2">
    <source>
        <dbReference type="ARBA" id="ARBA00007465"/>
    </source>
</evidence>
<dbReference type="FunFam" id="1.10.1050.10:FF:000001">
    <property type="entry name" value="30S ribosomal protein S4"/>
    <property type="match status" value="1"/>
</dbReference>
<dbReference type="PANTHER" id="PTHR11831">
    <property type="entry name" value="30S 40S RIBOSOMAL PROTEIN"/>
    <property type="match status" value="1"/>
</dbReference>
<evidence type="ECO:0000256" key="1">
    <source>
        <dbReference type="ARBA" id="ARBA00003866"/>
    </source>
</evidence>
<dbReference type="GO" id="GO:0003735">
    <property type="term" value="F:structural constituent of ribosome"/>
    <property type="evidence" value="ECO:0007669"/>
    <property type="project" value="InterPro"/>
</dbReference>
<dbReference type="SMART" id="SM00363">
    <property type="entry name" value="S4"/>
    <property type="match status" value="1"/>
</dbReference>
<name>E4KP52_9LACT</name>
<evidence type="ECO:0000259" key="12">
    <source>
        <dbReference type="SMART" id="SM01390"/>
    </source>
</evidence>
<dbReference type="InterPro" id="IPR005709">
    <property type="entry name" value="Ribosomal_uS4_bac-type"/>
</dbReference>
<dbReference type="EMBL" id="AENN01000015">
    <property type="protein sequence ID" value="EFR31210.1"/>
    <property type="molecule type" value="Genomic_DNA"/>
</dbReference>
<dbReference type="Pfam" id="PF00163">
    <property type="entry name" value="Ribosomal_S4"/>
    <property type="match status" value="1"/>
</dbReference>
<dbReference type="InterPro" id="IPR002942">
    <property type="entry name" value="S4_RNA-bd"/>
</dbReference>
<evidence type="ECO:0000256" key="7">
    <source>
        <dbReference type="ARBA" id="ARBA00025813"/>
    </source>
</evidence>
<comment type="function">
    <text evidence="9">With S5 and S12 plays an important role in translational accuracy.</text>
</comment>
<comment type="subunit">
    <text evidence="7 9">Part of the 30S ribosomal subunit. Contacts protein S5. The interaction surface between S4 and S5 is involved in control of translational fidelity.</text>
</comment>
<dbReference type="GO" id="GO:0019843">
    <property type="term" value="F:rRNA binding"/>
    <property type="evidence" value="ECO:0007669"/>
    <property type="project" value="UniProtKB-UniRule"/>
</dbReference>
<sequence length="201" mass="23110">MARYTGPAWKKSRRLGISLTETGKELSRRPYAPGQHGNARHKVTEYGAQLNEKQKLRFMYGLNERQFRTLFTKAAKMEGKHGENFMVILETRLDNLVYRLGYASTRRQARQLVAHGHITVDGQRVDIPSYLVKPEQVIGLRERSQDLAIIKENLEAVVSRLDFVSFDENNKEGKMTRLPERGELSAEIDEALVVEYYNKLG</sequence>
<dbReference type="PANTHER" id="PTHR11831:SF4">
    <property type="entry name" value="SMALL RIBOSOMAL SUBUNIT PROTEIN US4M"/>
    <property type="match status" value="1"/>
</dbReference>
<comment type="similarity">
    <text evidence="2 9 10">Belongs to the universal ribosomal protein uS4 family.</text>
</comment>
<dbReference type="PROSITE" id="PS50889">
    <property type="entry name" value="S4"/>
    <property type="match status" value="1"/>
</dbReference>
<dbReference type="InterPro" id="IPR001912">
    <property type="entry name" value="Ribosomal_uS4_N"/>
</dbReference>
<evidence type="ECO:0000313" key="14">
    <source>
        <dbReference type="Proteomes" id="UP000005990"/>
    </source>
</evidence>
<keyword evidence="4 9" id="KW-0694">RNA-binding</keyword>
<evidence type="ECO:0000256" key="10">
    <source>
        <dbReference type="RuleBase" id="RU003699"/>
    </source>
</evidence>
<dbReference type="CDD" id="cd00165">
    <property type="entry name" value="S4"/>
    <property type="match status" value="1"/>
</dbReference>
<dbReference type="InterPro" id="IPR018079">
    <property type="entry name" value="Ribosomal_uS4_CS"/>
</dbReference>
<comment type="caution">
    <text evidence="13">The sequence shown here is derived from an EMBL/GenBank/DDBJ whole genome shotgun (WGS) entry which is preliminary data.</text>
</comment>
<dbReference type="PROSITE" id="PS00632">
    <property type="entry name" value="RIBOSOMAL_S4"/>
    <property type="match status" value="1"/>
</dbReference>
<feature type="domain" description="RNA-binding S4" evidence="11">
    <location>
        <begin position="91"/>
        <end position="155"/>
    </location>
</feature>
<dbReference type="GO" id="GO:0006412">
    <property type="term" value="P:translation"/>
    <property type="evidence" value="ECO:0007669"/>
    <property type="project" value="UniProtKB-UniRule"/>
</dbReference>
<dbReference type="SMART" id="SM01390">
    <property type="entry name" value="Ribosomal_S4"/>
    <property type="match status" value="1"/>
</dbReference>
<dbReference type="Gene3D" id="1.10.1050.10">
    <property type="entry name" value="Ribosomal Protein S4 Delta 41, Chain A, domain 1"/>
    <property type="match status" value="1"/>
</dbReference>
<dbReference type="OrthoDB" id="9803672at2"/>
<gene>
    <name evidence="9 13" type="primary">rpsD</name>
    <name evidence="13" type="ORF">HMPREF9257_1338</name>
</gene>
<keyword evidence="5 9" id="KW-0689">Ribosomal protein</keyword>
<dbReference type="HAMAP" id="MF_01306_B">
    <property type="entry name" value="Ribosomal_uS4_B"/>
    <property type="match status" value="1"/>
</dbReference>
<dbReference type="Pfam" id="PF01479">
    <property type="entry name" value="S4"/>
    <property type="match status" value="1"/>
</dbReference>
<feature type="domain" description="Small ribosomal subunit protein uS4 N-terminal" evidence="12">
    <location>
        <begin position="3"/>
        <end position="90"/>
    </location>
</feature>
<dbReference type="RefSeq" id="WP_006418413.1">
    <property type="nucleotide sequence ID" value="NZ_AENN01000015.1"/>
</dbReference>
<evidence type="ECO:0000256" key="9">
    <source>
        <dbReference type="HAMAP-Rule" id="MF_01306"/>
    </source>
</evidence>
<evidence type="ECO:0000256" key="5">
    <source>
        <dbReference type="ARBA" id="ARBA00022980"/>
    </source>
</evidence>
<evidence type="ECO:0000256" key="6">
    <source>
        <dbReference type="ARBA" id="ARBA00023274"/>
    </source>
</evidence>
<evidence type="ECO:0000256" key="8">
    <source>
        <dbReference type="ARBA" id="ARBA00035254"/>
    </source>
</evidence>
<dbReference type="InterPro" id="IPR022801">
    <property type="entry name" value="Ribosomal_uS4"/>
</dbReference>
<dbReference type="Proteomes" id="UP000005990">
    <property type="component" value="Unassembled WGS sequence"/>
</dbReference>
<keyword evidence="6 9" id="KW-0687">Ribonucleoprotein</keyword>
<accession>E4KP52</accession>
<dbReference type="NCBIfam" id="NF003717">
    <property type="entry name" value="PRK05327.1"/>
    <property type="match status" value="1"/>
</dbReference>
<dbReference type="STRING" id="908337.HMPREF9257_1338"/>